<feature type="region of interest" description="Disordered" evidence="1">
    <location>
        <begin position="21"/>
        <end position="41"/>
    </location>
</feature>
<dbReference type="RefSeq" id="WP_363796686.1">
    <property type="nucleotide sequence ID" value="NZ_CP159925.1"/>
</dbReference>
<proteinExistence type="predicted"/>
<organism evidence="2">
    <name type="scientific">Lysobacter firmicutimachus</name>
    <dbReference type="NCBI Taxonomy" id="1792846"/>
    <lineage>
        <taxon>Bacteria</taxon>
        <taxon>Pseudomonadati</taxon>
        <taxon>Pseudomonadota</taxon>
        <taxon>Gammaproteobacteria</taxon>
        <taxon>Lysobacterales</taxon>
        <taxon>Lysobacteraceae</taxon>
        <taxon>Lysobacter</taxon>
    </lineage>
</organism>
<gene>
    <name evidence="2" type="ORF">ABU614_15535</name>
</gene>
<accession>A0AAU8MRA0</accession>
<evidence type="ECO:0000313" key="2">
    <source>
        <dbReference type="EMBL" id="XCO73793.1"/>
    </source>
</evidence>
<protein>
    <recommendedName>
        <fullName evidence="3">Lipoprotein</fullName>
    </recommendedName>
</protein>
<reference evidence="2" key="1">
    <citation type="submission" date="2024-06" db="EMBL/GenBank/DDBJ databases">
        <authorList>
            <person name="Li S."/>
        </authorList>
    </citation>
    <scope>NUCLEOTIDE SEQUENCE</scope>
    <source>
        <strain evidence="2">SR10</strain>
    </source>
</reference>
<name>A0AAU8MRA0_9GAMM</name>
<dbReference type="EMBL" id="CP159925">
    <property type="protein sequence ID" value="XCO73793.1"/>
    <property type="molecule type" value="Genomic_DNA"/>
</dbReference>
<evidence type="ECO:0000256" key="1">
    <source>
        <dbReference type="SAM" id="MobiDB-lite"/>
    </source>
</evidence>
<dbReference type="PROSITE" id="PS51257">
    <property type="entry name" value="PROKAR_LIPOPROTEIN"/>
    <property type="match status" value="1"/>
</dbReference>
<dbReference type="AlphaFoldDB" id="A0AAU8MRA0"/>
<sequence length="235" mass="24836">MNCKYLGIAAAIVLGLVACQPSDQGREPPSSPPARTGQSTPAEPSALLAVARLFASDQGRDWNAYAALPQIAWTDPAPTEQGPGVYFRQGTVLLRGFTVEDIPNGVPGMEHGTVRRNEGQSTLTLIGSQTDVGTVAISKPFYSDDYAVILRNQLGAAAQFVTIADQCAPAPFDGGAGPGVFFELSIPGRDIVYARASQQDGGKYTAGFTVFELTRNKPSNAITELGCKRAKDRMG</sequence>
<evidence type="ECO:0008006" key="3">
    <source>
        <dbReference type="Google" id="ProtNLM"/>
    </source>
</evidence>